<gene>
    <name evidence="4" type="ORF">Ahy_B01g053933</name>
</gene>
<dbReference type="Pfam" id="PF20167">
    <property type="entry name" value="Transposase_32"/>
    <property type="match status" value="1"/>
</dbReference>
<dbReference type="Proteomes" id="UP000289738">
    <property type="component" value="Chromosome B01"/>
</dbReference>
<evidence type="ECO:0000259" key="3">
    <source>
        <dbReference type="Pfam" id="PF20167"/>
    </source>
</evidence>
<feature type="compositionally biased region" description="Basic and acidic residues" evidence="2">
    <location>
        <begin position="321"/>
        <end position="338"/>
    </location>
</feature>
<keyword evidence="5" id="KW-1185">Reference proteome</keyword>
<keyword evidence="1" id="KW-0175">Coiled coil</keyword>
<evidence type="ECO:0000313" key="5">
    <source>
        <dbReference type="Proteomes" id="UP000289738"/>
    </source>
</evidence>
<sequence>MCVIGSDWERYSNRRPRFIRREDLIPEAKGWFELVRRSILPAANNSEVNTTRATIVHCLIKGGGINVHEIIAEGIQESAEKNDPGARLCYPSTILRLCTKAKVVFEDSNPRKRTTQEGPHREESHQEEYQQEEYYDPTNINLNHIHGAIEELARSYMEGQEQQLHIQAQRIDRQEELLSNWINQQGKLQKQQMEHYSQLTQAINQVTKRQEHQDKRLQELNQRQLAQTKAFNEFSVLNEGRQLHREEFNINTQAKLNYMSGHMHNLHSTIPTYDEVQKELTEQEKRKVKQQKKTLKKKMEDAGFWKKLIGKSKGSGSSSTQEKHKEDKQEGGHEQSHE</sequence>
<feature type="coiled-coil region" evidence="1">
    <location>
        <begin position="273"/>
        <end position="301"/>
    </location>
</feature>
<accession>A0A445ASX2</accession>
<dbReference type="InterPro" id="IPR046796">
    <property type="entry name" value="Transposase_32_dom"/>
</dbReference>
<protein>
    <recommendedName>
        <fullName evidence="3">Putative plant transposon protein domain-containing protein</fullName>
    </recommendedName>
</protein>
<proteinExistence type="predicted"/>
<feature type="domain" description="Putative plant transposon protein" evidence="3">
    <location>
        <begin position="1"/>
        <end position="103"/>
    </location>
</feature>
<evidence type="ECO:0000313" key="4">
    <source>
        <dbReference type="EMBL" id="RYR29519.1"/>
    </source>
</evidence>
<evidence type="ECO:0000256" key="2">
    <source>
        <dbReference type="SAM" id="MobiDB-lite"/>
    </source>
</evidence>
<evidence type="ECO:0000256" key="1">
    <source>
        <dbReference type="SAM" id="Coils"/>
    </source>
</evidence>
<feature type="compositionally biased region" description="Basic and acidic residues" evidence="2">
    <location>
        <begin position="109"/>
        <end position="128"/>
    </location>
</feature>
<dbReference type="EMBL" id="SDMP01000011">
    <property type="protein sequence ID" value="RYR29519.1"/>
    <property type="molecule type" value="Genomic_DNA"/>
</dbReference>
<organism evidence="4 5">
    <name type="scientific">Arachis hypogaea</name>
    <name type="common">Peanut</name>
    <dbReference type="NCBI Taxonomy" id="3818"/>
    <lineage>
        <taxon>Eukaryota</taxon>
        <taxon>Viridiplantae</taxon>
        <taxon>Streptophyta</taxon>
        <taxon>Embryophyta</taxon>
        <taxon>Tracheophyta</taxon>
        <taxon>Spermatophyta</taxon>
        <taxon>Magnoliopsida</taxon>
        <taxon>eudicotyledons</taxon>
        <taxon>Gunneridae</taxon>
        <taxon>Pentapetalae</taxon>
        <taxon>rosids</taxon>
        <taxon>fabids</taxon>
        <taxon>Fabales</taxon>
        <taxon>Fabaceae</taxon>
        <taxon>Papilionoideae</taxon>
        <taxon>50 kb inversion clade</taxon>
        <taxon>dalbergioids sensu lato</taxon>
        <taxon>Dalbergieae</taxon>
        <taxon>Pterocarpus clade</taxon>
        <taxon>Arachis</taxon>
    </lineage>
</organism>
<feature type="region of interest" description="Disordered" evidence="2">
    <location>
        <begin position="305"/>
        <end position="338"/>
    </location>
</feature>
<comment type="caution">
    <text evidence="4">The sequence shown here is derived from an EMBL/GenBank/DDBJ whole genome shotgun (WGS) entry which is preliminary data.</text>
</comment>
<dbReference type="AlphaFoldDB" id="A0A445ASX2"/>
<feature type="region of interest" description="Disordered" evidence="2">
    <location>
        <begin position="109"/>
        <end position="130"/>
    </location>
</feature>
<reference evidence="4 5" key="1">
    <citation type="submission" date="2019-01" db="EMBL/GenBank/DDBJ databases">
        <title>Sequencing of cultivated peanut Arachis hypogaea provides insights into genome evolution and oil improvement.</title>
        <authorList>
            <person name="Chen X."/>
        </authorList>
    </citation>
    <scope>NUCLEOTIDE SEQUENCE [LARGE SCALE GENOMIC DNA]</scope>
    <source>
        <strain evidence="5">cv. Fuhuasheng</strain>
        <tissue evidence="4">Leaves</tissue>
    </source>
</reference>
<name>A0A445ASX2_ARAHY</name>